<dbReference type="RefSeq" id="WP_176237029.1">
    <property type="nucleotide sequence ID" value="NZ_BLRU01000126.1"/>
</dbReference>
<name>A0A6V8NHN2_9ACTN</name>
<protein>
    <submittedName>
        <fullName evidence="1">Uncharacterized protein</fullName>
    </submittedName>
</protein>
<evidence type="ECO:0000313" key="2">
    <source>
        <dbReference type="Proteomes" id="UP000574717"/>
    </source>
</evidence>
<comment type="caution">
    <text evidence="1">The sequence shown here is derived from an EMBL/GenBank/DDBJ whole genome shotgun (WGS) entry which is preliminary data.</text>
</comment>
<reference evidence="1 2" key="1">
    <citation type="journal article" date="2020" name="Front. Microbiol.">
        <title>Single-cell genomics of novel Actinobacteria with the Wood-Ljungdahl pathway discovered in a serpentinizing system.</title>
        <authorList>
            <person name="Merino N."/>
            <person name="Kawai M."/>
            <person name="Boyd E.S."/>
            <person name="Colman D.R."/>
            <person name="McGlynn S.E."/>
            <person name="Nealson K.H."/>
            <person name="Kurokawa K."/>
            <person name="Hongoh Y."/>
        </authorList>
    </citation>
    <scope>NUCLEOTIDE SEQUENCE [LARGE SCALE GENOMIC DNA]</scope>
    <source>
        <strain evidence="1 2">S03</strain>
    </source>
</reference>
<gene>
    <name evidence="1" type="ORF">HKBW3S03_01218</name>
</gene>
<dbReference type="AlphaFoldDB" id="A0A6V8NHN2"/>
<dbReference type="Pfam" id="PF14236">
    <property type="entry name" value="DruA"/>
    <property type="match status" value="1"/>
</dbReference>
<dbReference type="Proteomes" id="UP000574717">
    <property type="component" value="Unassembled WGS sequence"/>
</dbReference>
<sequence length="152" mass="17296">MKRVKEERIKGGLSDLKPVEIRLVKGEAESGLWKQLVSTHHYLGYKRAWGRRLRYLVWVGDGAIGAIGWKSGALKLQSRDYFIGWSVVQRKQSLFHILNNDRFVIAEEMRVKNLASHVLARNVRMVRGGLGKPLWGEAVPVGDLHRPGAVFR</sequence>
<evidence type="ECO:0000313" key="1">
    <source>
        <dbReference type="EMBL" id="GFP19713.1"/>
    </source>
</evidence>
<organism evidence="1 2">
    <name type="scientific">Candidatus Hakubella thermalkaliphila</name>
    <dbReference type="NCBI Taxonomy" id="2754717"/>
    <lineage>
        <taxon>Bacteria</taxon>
        <taxon>Bacillati</taxon>
        <taxon>Actinomycetota</taxon>
        <taxon>Actinomycetota incertae sedis</taxon>
        <taxon>Candidatus Hakubellales</taxon>
        <taxon>Candidatus Hakubellaceae</taxon>
        <taxon>Candidatus Hakubella</taxon>
    </lineage>
</organism>
<accession>A0A6V8NHN2</accession>
<dbReference type="InterPro" id="IPR025639">
    <property type="entry name" value="DruA"/>
</dbReference>
<dbReference type="EMBL" id="BLRU01000126">
    <property type="protein sequence ID" value="GFP19713.1"/>
    <property type="molecule type" value="Genomic_DNA"/>
</dbReference>
<proteinExistence type="predicted"/>